<dbReference type="InterPro" id="IPR009875">
    <property type="entry name" value="PilZ_domain"/>
</dbReference>
<feature type="transmembrane region" description="Helical" evidence="1">
    <location>
        <begin position="6"/>
        <end position="23"/>
    </location>
</feature>
<dbReference type="EMBL" id="CP126114">
    <property type="protein sequence ID" value="WHY88386.1"/>
    <property type="molecule type" value="Genomic_DNA"/>
</dbReference>
<reference evidence="3" key="1">
    <citation type="submission" date="2023-05" db="EMBL/GenBank/DDBJ databases">
        <title>Comparative genomics of Bacillaceae isolates and their secondary metabolite potential.</title>
        <authorList>
            <person name="Song L."/>
            <person name="Nielsen L.J."/>
            <person name="Mohite O."/>
            <person name="Xu X."/>
            <person name="Weber T."/>
            <person name="Kovacs A.T."/>
        </authorList>
    </citation>
    <scope>NUCLEOTIDE SEQUENCE</scope>
    <source>
        <strain evidence="3">XLM17</strain>
    </source>
</reference>
<dbReference type="Pfam" id="PF07238">
    <property type="entry name" value="PilZ"/>
    <property type="match status" value="1"/>
</dbReference>
<keyword evidence="1" id="KW-1133">Transmembrane helix</keyword>
<protein>
    <submittedName>
        <fullName evidence="3">PilZ domain-containing protein</fullName>
    </submittedName>
</protein>
<organism evidence="3 4">
    <name type="scientific">Neobacillus novalis</name>
    <dbReference type="NCBI Taxonomy" id="220687"/>
    <lineage>
        <taxon>Bacteria</taxon>
        <taxon>Bacillati</taxon>
        <taxon>Bacillota</taxon>
        <taxon>Bacilli</taxon>
        <taxon>Bacillales</taxon>
        <taxon>Bacillaceae</taxon>
        <taxon>Neobacillus</taxon>
    </lineage>
</organism>
<name>A0AA95MVY2_9BACI</name>
<keyword evidence="1" id="KW-0812">Transmembrane</keyword>
<sequence>MYILLALSFVLLIIITTMLVLMLKNNRKSQPQAQENSIERRLAYRLYINNKMCNVQPLYSSSREAALICDISTTGIRIEAKSDSLTLKSLLLIYFTLEEETFLLEGMVKRKQTVASNRDQYGIKFIFINPSMEENLQKKLTSLTRKIAQ</sequence>
<evidence type="ECO:0000256" key="1">
    <source>
        <dbReference type="SAM" id="Phobius"/>
    </source>
</evidence>
<dbReference type="Gene3D" id="2.40.10.220">
    <property type="entry name" value="predicted glycosyltransferase like domains"/>
    <property type="match status" value="1"/>
</dbReference>
<dbReference type="SUPFAM" id="SSF141371">
    <property type="entry name" value="PilZ domain-like"/>
    <property type="match status" value="1"/>
</dbReference>
<accession>A0AA95MVY2</accession>
<feature type="domain" description="PilZ" evidence="2">
    <location>
        <begin position="40"/>
        <end position="138"/>
    </location>
</feature>
<keyword evidence="4" id="KW-1185">Reference proteome</keyword>
<dbReference type="RefSeq" id="WP_066086155.1">
    <property type="nucleotide sequence ID" value="NZ_CP126114.1"/>
</dbReference>
<keyword evidence="1" id="KW-0472">Membrane</keyword>
<evidence type="ECO:0000313" key="3">
    <source>
        <dbReference type="EMBL" id="WHY88386.1"/>
    </source>
</evidence>
<dbReference type="AlphaFoldDB" id="A0AA95MVY2"/>
<evidence type="ECO:0000259" key="2">
    <source>
        <dbReference type="Pfam" id="PF07238"/>
    </source>
</evidence>
<dbReference type="GO" id="GO:0035438">
    <property type="term" value="F:cyclic-di-GMP binding"/>
    <property type="evidence" value="ECO:0007669"/>
    <property type="project" value="InterPro"/>
</dbReference>
<gene>
    <name evidence="3" type="ORF">QNH39_11335</name>
</gene>
<evidence type="ECO:0000313" key="4">
    <source>
        <dbReference type="Proteomes" id="UP001178288"/>
    </source>
</evidence>
<dbReference type="KEGG" id="nnv:QNH39_11335"/>
<proteinExistence type="predicted"/>
<dbReference type="Proteomes" id="UP001178288">
    <property type="component" value="Chromosome"/>
</dbReference>